<sequence>MNTYAFVSLCGHFRVRGWVIDCQHINVEQKMAIFLETIAHLMRDHIMKHKYLHSEAIISKSYHEVLRGMLHLSKEMIVPPNFQEPREIHIHKKLREGPFKWAIGAIDCTLIIAQVPKSDQIPFREKWKGDCFQNVMAACDFDMNFIYVQAGWEGIAHD</sequence>
<gene>
    <name evidence="2" type="ORF">GIB67_018178</name>
</gene>
<accession>A0A7J7NN32</accession>
<dbReference type="InterPro" id="IPR045249">
    <property type="entry name" value="HARBI1-like"/>
</dbReference>
<dbReference type="EMBL" id="JACGCM010000697">
    <property type="protein sequence ID" value="KAF6168338.1"/>
    <property type="molecule type" value="Genomic_DNA"/>
</dbReference>
<dbReference type="PANTHER" id="PTHR22930">
    <property type="match status" value="1"/>
</dbReference>
<evidence type="ECO:0000259" key="1">
    <source>
        <dbReference type="Pfam" id="PF26138"/>
    </source>
</evidence>
<feature type="domain" description="DUF8040" evidence="1">
    <location>
        <begin position="1"/>
        <end position="69"/>
    </location>
</feature>
<dbReference type="InterPro" id="IPR058353">
    <property type="entry name" value="DUF8040"/>
</dbReference>
<dbReference type="PANTHER" id="PTHR22930:SF265">
    <property type="entry name" value="MYB_SANT-LIKE DOMAIN, HARBINGER TRANSPOSASE-DERIVED NUCLEASE DOMAIN-CONTAINING PROTEIN"/>
    <property type="match status" value="1"/>
</dbReference>
<dbReference type="Pfam" id="PF26138">
    <property type="entry name" value="DUF8040"/>
    <property type="match status" value="1"/>
</dbReference>
<name>A0A7J7NN32_9MAGN</name>
<dbReference type="Proteomes" id="UP000541444">
    <property type="component" value="Unassembled WGS sequence"/>
</dbReference>
<dbReference type="AlphaFoldDB" id="A0A7J7NN32"/>
<keyword evidence="3" id="KW-1185">Reference proteome</keyword>
<organism evidence="2 3">
    <name type="scientific">Kingdonia uniflora</name>
    <dbReference type="NCBI Taxonomy" id="39325"/>
    <lineage>
        <taxon>Eukaryota</taxon>
        <taxon>Viridiplantae</taxon>
        <taxon>Streptophyta</taxon>
        <taxon>Embryophyta</taxon>
        <taxon>Tracheophyta</taxon>
        <taxon>Spermatophyta</taxon>
        <taxon>Magnoliopsida</taxon>
        <taxon>Ranunculales</taxon>
        <taxon>Circaeasteraceae</taxon>
        <taxon>Kingdonia</taxon>
    </lineage>
</organism>
<comment type="caution">
    <text evidence="2">The sequence shown here is derived from an EMBL/GenBank/DDBJ whole genome shotgun (WGS) entry which is preliminary data.</text>
</comment>
<reference evidence="2 3" key="1">
    <citation type="journal article" date="2020" name="IScience">
        <title>Genome Sequencing of the Endangered Kingdonia uniflora (Circaeasteraceae, Ranunculales) Reveals Potential Mechanisms of Evolutionary Specialization.</title>
        <authorList>
            <person name="Sun Y."/>
            <person name="Deng T."/>
            <person name="Zhang A."/>
            <person name="Moore M.J."/>
            <person name="Landis J.B."/>
            <person name="Lin N."/>
            <person name="Zhang H."/>
            <person name="Zhang X."/>
            <person name="Huang J."/>
            <person name="Zhang X."/>
            <person name="Sun H."/>
            <person name="Wang H."/>
        </authorList>
    </citation>
    <scope>NUCLEOTIDE SEQUENCE [LARGE SCALE GENOMIC DNA]</scope>
    <source>
        <strain evidence="2">TB1705</strain>
        <tissue evidence="2">Leaf</tissue>
    </source>
</reference>
<evidence type="ECO:0000313" key="2">
    <source>
        <dbReference type="EMBL" id="KAF6168338.1"/>
    </source>
</evidence>
<proteinExistence type="predicted"/>
<protein>
    <recommendedName>
        <fullName evidence="1">DUF8040 domain-containing protein</fullName>
    </recommendedName>
</protein>
<evidence type="ECO:0000313" key="3">
    <source>
        <dbReference type="Proteomes" id="UP000541444"/>
    </source>
</evidence>